<comment type="caution">
    <text evidence="2">The sequence shown here is derived from an EMBL/GenBank/DDBJ whole genome shotgun (WGS) entry which is preliminary data.</text>
</comment>
<name>A0ABQ2JMV5_9DEIO</name>
<accession>A0ABQ2JMV5</accession>
<reference evidence="3" key="1">
    <citation type="journal article" date="2019" name="Int. J. Syst. Evol. Microbiol.">
        <title>The Global Catalogue of Microorganisms (GCM) 10K type strain sequencing project: providing services to taxonomists for standard genome sequencing and annotation.</title>
        <authorList>
            <consortium name="The Broad Institute Genomics Platform"/>
            <consortium name="The Broad Institute Genome Sequencing Center for Infectious Disease"/>
            <person name="Wu L."/>
            <person name="Ma J."/>
        </authorList>
    </citation>
    <scope>NUCLEOTIDE SEQUENCE [LARGE SCALE GENOMIC DNA]</scope>
    <source>
        <strain evidence="3">JCM 16918</strain>
    </source>
</reference>
<sequence>MSTFPERLRQVRLSRERHARGKGTDRIGINRQNENDQVSTREALDHTGLAEMKRIAQHLNEAGFTARMNWIEFGGG</sequence>
<gene>
    <name evidence="2" type="ORF">GCM10010842_40590</name>
</gene>
<feature type="region of interest" description="Disordered" evidence="1">
    <location>
        <begin position="16"/>
        <end position="41"/>
    </location>
</feature>
<organism evidence="2 3">
    <name type="scientific">Deinococcus daejeonensis</name>
    <dbReference type="NCBI Taxonomy" id="1007098"/>
    <lineage>
        <taxon>Bacteria</taxon>
        <taxon>Thermotogati</taxon>
        <taxon>Deinococcota</taxon>
        <taxon>Deinococci</taxon>
        <taxon>Deinococcales</taxon>
        <taxon>Deinococcaceae</taxon>
        <taxon>Deinococcus</taxon>
    </lineage>
</organism>
<proteinExistence type="predicted"/>
<protein>
    <submittedName>
        <fullName evidence="2">Uncharacterized protein</fullName>
    </submittedName>
</protein>
<dbReference type="EMBL" id="BMOR01000065">
    <property type="protein sequence ID" value="GGN48320.1"/>
    <property type="molecule type" value="Genomic_DNA"/>
</dbReference>
<keyword evidence="3" id="KW-1185">Reference proteome</keyword>
<feature type="compositionally biased region" description="Polar residues" evidence="1">
    <location>
        <begin position="30"/>
        <end position="40"/>
    </location>
</feature>
<dbReference type="Proteomes" id="UP000645517">
    <property type="component" value="Unassembled WGS sequence"/>
</dbReference>
<evidence type="ECO:0000256" key="1">
    <source>
        <dbReference type="SAM" id="MobiDB-lite"/>
    </source>
</evidence>
<evidence type="ECO:0000313" key="2">
    <source>
        <dbReference type="EMBL" id="GGN48320.1"/>
    </source>
</evidence>
<evidence type="ECO:0000313" key="3">
    <source>
        <dbReference type="Proteomes" id="UP000645517"/>
    </source>
</evidence>